<evidence type="ECO:0000256" key="4">
    <source>
        <dbReference type="ARBA" id="ARBA00023098"/>
    </source>
</evidence>
<evidence type="ECO:0000256" key="1">
    <source>
        <dbReference type="ARBA" id="ARBA00013201"/>
    </source>
</evidence>
<reference evidence="8" key="1">
    <citation type="submission" date="2023-01" db="EMBL/GenBank/DDBJ databases">
        <title>Key to firefly adult light organ development and bioluminescence: homeobox transcription factors regulate luciferase expression and transportation to peroxisome.</title>
        <authorList>
            <person name="Fu X."/>
        </authorList>
    </citation>
    <scope>NUCLEOTIDE SEQUENCE [LARGE SCALE GENOMIC DNA]</scope>
</reference>
<keyword evidence="8" id="KW-1185">Reference proteome</keyword>
<evidence type="ECO:0000256" key="5">
    <source>
        <dbReference type="PIRNR" id="PIRNR018169"/>
    </source>
</evidence>
<sequence>MWPFTKSPRYLPKPEGKFVTGCTDVMLNYSEDGLFMRLYYPTKASQQEETQWIPWLQDNAYLEGMAKAIYVKPILLQFLKWYSRGDTTYLPTRYGEKVNTDNKLKCIILSHGYASSRFLISVVCNELASRGYLIAAIEHKDRSAGYTYYYKTKEDVQNDKKTPINVKHIKLGAGHYEGRNSQVQIRADECCKLLDFLIGLNNGEVPYNVLDDLNKNFNFNLADLVGQLDLDSFTMAGHSFGGATTLLAMSRRHEFKQGILLDPWMFPIKQEAIVEKVTQPLLFINTQTFQISTNITAMEKFLTNDQTEIYTLMSTTHENQTDTVLVFGYWLNWFMRKLDPHLALKLNNALILRFLKQHTHDPGNIDDLEMFLDAEKVNVVAGLPKPWA</sequence>
<dbReference type="SUPFAM" id="SSF53474">
    <property type="entry name" value="alpha/beta-Hydrolases"/>
    <property type="match status" value="1"/>
</dbReference>
<dbReference type="PANTHER" id="PTHR10272">
    <property type="entry name" value="PLATELET-ACTIVATING FACTOR ACETYLHYDROLASE"/>
    <property type="match status" value="1"/>
</dbReference>
<proteinExistence type="predicted"/>
<feature type="active site" description="Nucleophile" evidence="6">
    <location>
        <position position="239"/>
    </location>
</feature>
<dbReference type="Pfam" id="PF03403">
    <property type="entry name" value="PAF-AH_p_II"/>
    <property type="match status" value="1"/>
</dbReference>
<accession>A0AAN7S6R4</accession>
<dbReference type="InterPro" id="IPR029058">
    <property type="entry name" value="AB_hydrolase_fold"/>
</dbReference>
<name>A0AAN7S6R4_9COLE</name>
<comment type="caution">
    <text evidence="7">The sequence shown here is derived from an EMBL/GenBank/DDBJ whole genome shotgun (WGS) entry which is preliminary data.</text>
</comment>
<keyword evidence="2 5" id="KW-0378">Hydrolase</keyword>
<comment type="catalytic activity">
    <reaction evidence="5">
        <text>a 1-O-alkyl-2-acetyl-sn-glycero-3-phosphocholine + H2O = a 1-O-alkyl-sn-glycero-3-phosphocholine + acetate + H(+)</text>
        <dbReference type="Rhea" id="RHEA:17777"/>
        <dbReference type="ChEBI" id="CHEBI:15377"/>
        <dbReference type="ChEBI" id="CHEBI:15378"/>
        <dbReference type="ChEBI" id="CHEBI:30089"/>
        <dbReference type="ChEBI" id="CHEBI:30909"/>
        <dbReference type="ChEBI" id="CHEBI:36707"/>
        <dbReference type="EC" id="3.1.1.47"/>
    </reaction>
</comment>
<evidence type="ECO:0000256" key="6">
    <source>
        <dbReference type="PIRSR" id="PIRSR018169-1"/>
    </source>
</evidence>
<organism evidence="7 8">
    <name type="scientific">Aquatica leii</name>
    <dbReference type="NCBI Taxonomy" id="1421715"/>
    <lineage>
        <taxon>Eukaryota</taxon>
        <taxon>Metazoa</taxon>
        <taxon>Ecdysozoa</taxon>
        <taxon>Arthropoda</taxon>
        <taxon>Hexapoda</taxon>
        <taxon>Insecta</taxon>
        <taxon>Pterygota</taxon>
        <taxon>Neoptera</taxon>
        <taxon>Endopterygota</taxon>
        <taxon>Coleoptera</taxon>
        <taxon>Polyphaga</taxon>
        <taxon>Elateriformia</taxon>
        <taxon>Elateroidea</taxon>
        <taxon>Lampyridae</taxon>
        <taxon>Luciolinae</taxon>
        <taxon>Aquatica</taxon>
    </lineage>
</organism>
<dbReference type="Proteomes" id="UP001353858">
    <property type="component" value="Unassembled WGS sequence"/>
</dbReference>
<dbReference type="Gene3D" id="3.40.50.1820">
    <property type="entry name" value="alpha/beta hydrolase"/>
    <property type="match status" value="1"/>
</dbReference>
<evidence type="ECO:0000256" key="2">
    <source>
        <dbReference type="ARBA" id="ARBA00022801"/>
    </source>
</evidence>
<gene>
    <name evidence="7" type="ORF">RN001_012946</name>
</gene>
<evidence type="ECO:0000313" key="7">
    <source>
        <dbReference type="EMBL" id="KAK4873586.1"/>
    </source>
</evidence>
<evidence type="ECO:0000256" key="3">
    <source>
        <dbReference type="ARBA" id="ARBA00022963"/>
    </source>
</evidence>
<feature type="active site" description="Charge relay system" evidence="6">
    <location>
        <position position="317"/>
    </location>
</feature>
<evidence type="ECO:0000313" key="8">
    <source>
        <dbReference type="Proteomes" id="UP001353858"/>
    </source>
</evidence>
<dbReference type="EMBL" id="JARPUR010000006">
    <property type="protein sequence ID" value="KAK4873586.1"/>
    <property type="molecule type" value="Genomic_DNA"/>
</dbReference>
<protein>
    <recommendedName>
        <fullName evidence="1 5">1-alkyl-2-acetylglycerophosphocholine esterase</fullName>
        <ecNumber evidence="1 5">3.1.1.47</ecNumber>
    </recommendedName>
</protein>
<dbReference type="GO" id="GO:0003847">
    <property type="term" value="F:1-alkyl-2-acetylglycerophosphocholine esterase activity"/>
    <property type="evidence" value="ECO:0007669"/>
    <property type="project" value="UniProtKB-UniRule"/>
</dbReference>
<dbReference type="GO" id="GO:0016042">
    <property type="term" value="P:lipid catabolic process"/>
    <property type="evidence" value="ECO:0007669"/>
    <property type="project" value="UniProtKB-KW"/>
</dbReference>
<dbReference type="InterPro" id="IPR016715">
    <property type="entry name" value="PAF_acetylhydro_eukaryote"/>
</dbReference>
<dbReference type="EC" id="3.1.1.47" evidence="1 5"/>
<dbReference type="AlphaFoldDB" id="A0AAN7S6R4"/>
<keyword evidence="3 5" id="KW-0442">Lipid degradation</keyword>
<dbReference type="PIRSF" id="PIRSF018169">
    <property type="entry name" value="PAF_acetylhydrolase"/>
    <property type="match status" value="1"/>
</dbReference>
<feature type="active site" description="Charge relay system" evidence="6">
    <location>
        <position position="262"/>
    </location>
</feature>
<keyword evidence="4 5" id="KW-0443">Lipid metabolism</keyword>
<dbReference type="PANTHER" id="PTHR10272:SF0">
    <property type="entry name" value="PLATELET-ACTIVATING FACTOR ACETYLHYDROLASE"/>
    <property type="match status" value="1"/>
</dbReference>